<dbReference type="NCBIfam" id="TIGR00482">
    <property type="entry name" value="nicotinate (nicotinamide) nucleotide adenylyltransferase"/>
    <property type="match status" value="1"/>
</dbReference>
<dbReference type="EMBL" id="DSXR01000052">
    <property type="protein sequence ID" value="HGS86960.1"/>
    <property type="molecule type" value="Genomic_DNA"/>
</dbReference>
<accession>A0A7C4KZB1</accession>
<dbReference type="GO" id="GO:0004515">
    <property type="term" value="F:nicotinate-nucleotide adenylyltransferase activity"/>
    <property type="evidence" value="ECO:0007669"/>
    <property type="project" value="UniProtKB-UniRule"/>
</dbReference>
<evidence type="ECO:0000256" key="10">
    <source>
        <dbReference type="HAMAP-Rule" id="MF_00244"/>
    </source>
</evidence>
<evidence type="ECO:0000256" key="5">
    <source>
        <dbReference type="ARBA" id="ARBA00022695"/>
    </source>
</evidence>
<keyword evidence="7 10" id="KW-0067">ATP-binding</keyword>
<evidence type="ECO:0000256" key="2">
    <source>
        <dbReference type="ARBA" id="ARBA00005019"/>
    </source>
</evidence>
<keyword evidence="3 10" id="KW-0662">Pyridine nucleotide biosynthesis</keyword>
<keyword evidence="6 10" id="KW-0547">Nucleotide-binding</keyword>
<keyword evidence="4 10" id="KW-0808">Transferase</keyword>
<dbReference type="PANTHER" id="PTHR39321:SF3">
    <property type="entry name" value="PHOSPHOPANTETHEINE ADENYLYLTRANSFERASE"/>
    <property type="match status" value="1"/>
</dbReference>
<dbReference type="NCBIfam" id="TIGR00125">
    <property type="entry name" value="cyt_tran_rel"/>
    <property type="match status" value="1"/>
</dbReference>
<comment type="function">
    <text evidence="1 10">Catalyzes the reversible adenylation of nicotinate mononucleotide (NaMN) to nicotinic acid adenine dinucleotide (NaAD).</text>
</comment>
<dbReference type="CDD" id="cd02165">
    <property type="entry name" value="NMNAT"/>
    <property type="match status" value="1"/>
</dbReference>
<dbReference type="SUPFAM" id="SSF52374">
    <property type="entry name" value="Nucleotidylyl transferase"/>
    <property type="match status" value="1"/>
</dbReference>
<evidence type="ECO:0000256" key="4">
    <source>
        <dbReference type="ARBA" id="ARBA00022679"/>
    </source>
</evidence>
<feature type="domain" description="Cytidyltransferase-like" evidence="11">
    <location>
        <begin position="11"/>
        <end position="178"/>
    </location>
</feature>
<dbReference type="AlphaFoldDB" id="A0A7C4KZB1"/>
<evidence type="ECO:0000256" key="1">
    <source>
        <dbReference type="ARBA" id="ARBA00002324"/>
    </source>
</evidence>
<evidence type="ECO:0000259" key="11">
    <source>
        <dbReference type="Pfam" id="PF01467"/>
    </source>
</evidence>
<name>A0A7C4KZB1_9CHLR</name>
<comment type="similarity">
    <text evidence="10">Belongs to the NadD family.</text>
</comment>
<gene>
    <name evidence="10 12" type="primary">nadD</name>
    <name evidence="12" type="ORF">ENT17_05010</name>
</gene>
<comment type="pathway">
    <text evidence="2 10">Cofactor biosynthesis; NAD(+) biosynthesis; deamido-NAD(+) from nicotinate D-ribonucleotide: step 1/1.</text>
</comment>
<organism evidence="12">
    <name type="scientific">Bellilinea caldifistulae</name>
    <dbReference type="NCBI Taxonomy" id="360411"/>
    <lineage>
        <taxon>Bacteria</taxon>
        <taxon>Bacillati</taxon>
        <taxon>Chloroflexota</taxon>
        <taxon>Anaerolineae</taxon>
        <taxon>Anaerolineales</taxon>
        <taxon>Anaerolineaceae</taxon>
        <taxon>Bellilinea</taxon>
    </lineage>
</organism>
<sequence>MAGMTRERIGIFGGTFDPPHVGHLILAAEAQDQLRLDRLLWVLTPDPPHKQDQSISPLAIRMKLLMAAIGDNPSFELCRVDMDRPGPHYAVDTVKILKEQYPSAEFFYLIGGDSLHDLPTWFQPRRLIELIDGLGVMRRPGDQVDLRNLEQKIPGLSAKICFIEAPLLEISARQIRQRIAAGRAYRYYVPPAVFRLIEELKLYRQPFSSAIADSDV</sequence>
<reference evidence="12" key="1">
    <citation type="journal article" date="2020" name="mSystems">
        <title>Genome- and Community-Level Interaction Insights into Carbon Utilization and Element Cycling Functions of Hydrothermarchaeota in Hydrothermal Sediment.</title>
        <authorList>
            <person name="Zhou Z."/>
            <person name="Liu Y."/>
            <person name="Xu W."/>
            <person name="Pan J."/>
            <person name="Luo Z.H."/>
            <person name="Li M."/>
        </authorList>
    </citation>
    <scope>NUCLEOTIDE SEQUENCE [LARGE SCALE GENOMIC DNA]</scope>
    <source>
        <strain evidence="12">SpSt-556</strain>
    </source>
</reference>
<dbReference type="HAMAP" id="MF_00244">
    <property type="entry name" value="NaMN_adenylyltr"/>
    <property type="match status" value="1"/>
</dbReference>
<dbReference type="Gene3D" id="3.40.50.620">
    <property type="entry name" value="HUPs"/>
    <property type="match status" value="1"/>
</dbReference>
<dbReference type="NCBIfam" id="NF000840">
    <property type="entry name" value="PRK00071.1-3"/>
    <property type="match status" value="1"/>
</dbReference>
<dbReference type="InterPro" id="IPR004821">
    <property type="entry name" value="Cyt_trans-like"/>
</dbReference>
<dbReference type="PANTHER" id="PTHR39321">
    <property type="entry name" value="NICOTINATE-NUCLEOTIDE ADENYLYLTRANSFERASE-RELATED"/>
    <property type="match status" value="1"/>
</dbReference>
<dbReference type="InterPro" id="IPR014729">
    <property type="entry name" value="Rossmann-like_a/b/a_fold"/>
</dbReference>
<evidence type="ECO:0000256" key="6">
    <source>
        <dbReference type="ARBA" id="ARBA00022741"/>
    </source>
</evidence>
<evidence type="ECO:0000313" key="12">
    <source>
        <dbReference type="EMBL" id="HGS86960.1"/>
    </source>
</evidence>
<keyword evidence="8 10" id="KW-0520">NAD</keyword>
<dbReference type="GO" id="GO:0005524">
    <property type="term" value="F:ATP binding"/>
    <property type="evidence" value="ECO:0007669"/>
    <property type="project" value="UniProtKB-KW"/>
</dbReference>
<evidence type="ECO:0000256" key="9">
    <source>
        <dbReference type="ARBA" id="ARBA00048721"/>
    </source>
</evidence>
<dbReference type="EC" id="2.7.7.18" evidence="10"/>
<keyword evidence="5 10" id="KW-0548">Nucleotidyltransferase</keyword>
<evidence type="ECO:0000256" key="7">
    <source>
        <dbReference type="ARBA" id="ARBA00022840"/>
    </source>
</evidence>
<protein>
    <recommendedName>
        <fullName evidence="10">Probable nicotinate-nucleotide adenylyltransferase</fullName>
        <ecNumber evidence="10">2.7.7.18</ecNumber>
    </recommendedName>
    <alternativeName>
        <fullName evidence="10">Deamido-NAD(+) diphosphorylase</fullName>
    </alternativeName>
    <alternativeName>
        <fullName evidence="10">Deamido-NAD(+) pyrophosphorylase</fullName>
    </alternativeName>
    <alternativeName>
        <fullName evidence="10">Nicotinate mononucleotide adenylyltransferase</fullName>
        <shortName evidence="10">NaMN adenylyltransferase</shortName>
    </alternativeName>
</protein>
<proteinExistence type="inferred from homology"/>
<dbReference type="GO" id="GO:0009435">
    <property type="term" value="P:NAD+ biosynthetic process"/>
    <property type="evidence" value="ECO:0007669"/>
    <property type="project" value="UniProtKB-UniRule"/>
</dbReference>
<dbReference type="InterPro" id="IPR005248">
    <property type="entry name" value="NadD/NMNAT"/>
</dbReference>
<comment type="caution">
    <text evidence="12">The sequence shown here is derived from an EMBL/GenBank/DDBJ whole genome shotgun (WGS) entry which is preliminary data.</text>
</comment>
<dbReference type="UniPathway" id="UPA00253">
    <property type="reaction ID" value="UER00332"/>
</dbReference>
<comment type="catalytic activity">
    <reaction evidence="9 10">
        <text>nicotinate beta-D-ribonucleotide + ATP + H(+) = deamido-NAD(+) + diphosphate</text>
        <dbReference type="Rhea" id="RHEA:22860"/>
        <dbReference type="ChEBI" id="CHEBI:15378"/>
        <dbReference type="ChEBI" id="CHEBI:30616"/>
        <dbReference type="ChEBI" id="CHEBI:33019"/>
        <dbReference type="ChEBI" id="CHEBI:57502"/>
        <dbReference type="ChEBI" id="CHEBI:58437"/>
        <dbReference type="EC" id="2.7.7.18"/>
    </reaction>
</comment>
<dbReference type="Pfam" id="PF01467">
    <property type="entry name" value="CTP_transf_like"/>
    <property type="match status" value="1"/>
</dbReference>
<evidence type="ECO:0000256" key="3">
    <source>
        <dbReference type="ARBA" id="ARBA00022642"/>
    </source>
</evidence>
<evidence type="ECO:0000256" key="8">
    <source>
        <dbReference type="ARBA" id="ARBA00023027"/>
    </source>
</evidence>